<organism evidence="1 2">
    <name type="scientific">Desulfuromonas versatilis</name>
    <dbReference type="NCBI Taxonomy" id="2802975"/>
    <lineage>
        <taxon>Bacteria</taxon>
        <taxon>Pseudomonadati</taxon>
        <taxon>Thermodesulfobacteriota</taxon>
        <taxon>Desulfuromonadia</taxon>
        <taxon>Desulfuromonadales</taxon>
        <taxon>Desulfuromonadaceae</taxon>
        <taxon>Desulfuromonas</taxon>
    </lineage>
</organism>
<gene>
    <name evidence="1" type="ORF">DESUT3_39100</name>
</gene>
<reference evidence="1 2" key="2">
    <citation type="journal article" date="2021" name="Int. J. Syst. Evol. Microbiol.">
        <title>Isolation and Polyphasic Characterization of Desulfuromonas versatilis sp. Nov., an Electrogenic Bacteria Capable of Versatile Metabolism Isolated from a Graphene Oxide-Reducing Enrichment Culture.</title>
        <authorList>
            <person name="Xie L."/>
            <person name="Yoshida N."/>
            <person name="Ishii S."/>
            <person name="Meng L."/>
        </authorList>
    </citation>
    <scope>NUCLEOTIDE SEQUENCE [LARGE SCALE GENOMIC DNA]</scope>
    <source>
        <strain evidence="1 2">NIT-T3</strain>
    </source>
</reference>
<dbReference type="EMBL" id="AP024355">
    <property type="protein sequence ID" value="BCR06841.1"/>
    <property type="molecule type" value="Genomic_DNA"/>
</dbReference>
<evidence type="ECO:0000313" key="1">
    <source>
        <dbReference type="EMBL" id="BCR06841.1"/>
    </source>
</evidence>
<dbReference type="RefSeq" id="WP_221250217.1">
    <property type="nucleotide sequence ID" value="NZ_AP024355.1"/>
</dbReference>
<sequence>MLQSTPNYLDALDHVRAVVRRNLVRSRCWRQSTLLAAELLSSQGGSIRTCEALLELVRAMRQHGALIPEREDLDFFLVSGPVLRIVADRLHPGKPSLKGVDRQTLAAVFREFDEFAMAELCLYRPAEFIRRFHRGRNQLAASIGRQPALPGAGARGTA</sequence>
<reference evidence="1 2" key="1">
    <citation type="journal article" date="2016" name="C (Basel)">
        <title>Selective Growth of and Electricity Production by Marine Exoelectrogenic Bacteria in Self-Aggregated Hydrogel of Microbially Reduced Graphene Oxide.</title>
        <authorList>
            <person name="Yoshida N."/>
            <person name="Goto Y."/>
            <person name="Miyata Y."/>
        </authorList>
    </citation>
    <scope>NUCLEOTIDE SEQUENCE [LARGE SCALE GENOMIC DNA]</scope>
    <source>
        <strain evidence="1 2">NIT-T3</strain>
    </source>
</reference>
<protein>
    <submittedName>
        <fullName evidence="1">Uncharacterized protein</fullName>
    </submittedName>
</protein>
<dbReference type="Proteomes" id="UP001319827">
    <property type="component" value="Chromosome"/>
</dbReference>
<accession>A0ABN6E3D3</accession>
<proteinExistence type="predicted"/>
<keyword evidence="2" id="KW-1185">Reference proteome</keyword>
<evidence type="ECO:0000313" key="2">
    <source>
        <dbReference type="Proteomes" id="UP001319827"/>
    </source>
</evidence>
<name>A0ABN6E3D3_9BACT</name>